<dbReference type="InterPro" id="IPR050830">
    <property type="entry name" value="Fungal_FAS"/>
</dbReference>
<comment type="caution">
    <text evidence="3">The sequence shown here is derived from an EMBL/GenBank/DDBJ whole genome shotgun (WGS) entry which is preliminary data.</text>
</comment>
<dbReference type="Gene3D" id="1.20.930.70">
    <property type="match status" value="1"/>
</dbReference>
<feature type="domain" description="Fatty acid synthase beta subunit AflB /Fas1-like central" evidence="2">
    <location>
        <begin position="1"/>
        <end position="86"/>
    </location>
</feature>
<proteinExistence type="predicted"/>
<feature type="domain" description="Fatty acid synthase beta subunit AflB /Fas1-like central" evidence="2">
    <location>
        <begin position="88"/>
        <end position="192"/>
    </location>
</feature>
<name>A0AAD4GEV7_BOLED</name>
<dbReference type="PANTHER" id="PTHR10982">
    <property type="entry name" value="MALONYL COA-ACYL CARRIER PROTEIN TRANSACYLASE"/>
    <property type="match status" value="1"/>
</dbReference>
<reference evidence="3" key="2">
    <citation type="journal article" date="2020" name="Nat. Commun.">
        <title>Large-scale genome sequencing of mycorrhizal fungi provides insights into the early evolution of symbiotic traits.</title>
        <authorList>
            <person name="Miyauchi S."/>
            <person name="Kiss E."/>
            <person name="Kuo A."/>
            <person name="Drula E."/>
            <person name="Kohler A."/>
            <person name="Sanchez-Garcia M."/>
            <person name="Morin E."/>
            <person name="Andreopoulos B."/>
            <person name="Barry K.W."/>
            <person name="Bonito G."/>
            <person name="Buee M."/>
            <person name="Carver A."/>
            <person name="Chen C."/>
            <person name="Cichocki N."/>
            <person name="Clum A."/>
            <person name="Culley D."/>
            <person name="Crous P.W."/>
            <person name="Fauchery L."/>
            <person name="Girlanda M."/>
            <person name="Hayes R.D."/>
            <person name="Keri Z."/>
            <person name="LaButti K."/>
            <person name="Lipzen A."/>
            <person name="Lombard V."/>
            <person name="Magnuson J."/>
            <person name="Maillard F."/>
            <person name="Murat C."/>
            <person name="Nolan M."/>
            <person name="Ohm R.A."/>
            <person name="Pangilinan J."/>
            <person name="Pereira M.F."/>
            <person name="Perotto S."/>
            <person name="Peter M."/>
            <person name="Pfister S."/>
            <person name="Riley R."/>
            <person name="Sitrit Y."/>
            <person name="Stielow J.B."/>
            <person name="Szollosi G."/>
            <person name="Zifcakova L."/>
            <person name="Stursova M."/>
            <person name="Spatafora J.W."/>
            <person name="Tedersoo L."/>
            <person name="Vaario L.M."/>
            <person name="Yamada A."/>
            <person name="Yan M."/>
            <person name="Wang P."/>
            <person name="Xu J."/>
            <person name="Bruns T."/>
            <person name="Baldrian P."/>
            <person name="Vilgalys R."/>
            <person name="Dunand C."/>
            <person name="Henrissat B."/>
            <person name="Grigoriev I.V."/>
            <person name="Hibbett D."/>
            <person name="Nagy L.G."/>
            <person name="Martin F.M."/>
        </authorList>
    </citation>
    <scope>NUCLEOTIDE SEQUENCE</scope>
    <source>
        <strain evidence="3">BED1</strain>
    </source>
</reference>
<reference evidence="3" key="1">
    <citation type="submission" date="2019-10" db="EMBL/GenBank/DDBJ databases">
        <authorList>
            <consortium name="DOE Joint Genome Institute"/>
            <person name="Kuo A."/>
            <person name="Miyauchi S."/>
            <person name="Kiss E."/>
            <person name="Drula E."/>
            <person name="Kohler A."/>
            <person name="Sanchez-Garcia M."/>
            <person name="Andreopoulos B."/>
            <person name="Barry K.W."/>
            <person name="Bonito G."/>
            <person name="Buee M."/>
            <person name="Carver A."/>
            <person name="Chen C."/>
            <person name="Cichocki N."/>
            <person name="Clum A."/>
            <person name="Culley D."/>
            <person name="Crous P.W."/>
            <person name="Fauchery L."/>
            <person name="Girlanda M."/>
            <person name="Hayes R."/>
            <person name="Keri Z."/>
            <person name="LaButti K."/>
            <person name="Lipzen A."/>
            <person name="Lombard V."/>
            <person name="Magnuson J."/>
            <person name="Maillard F."/>
            <person name="Morin E."/>
            <person name="Murat C."/>
            <person name="Nolan M."/>
            <person name="Ohm R."/>
            <person name="Pangilinan J."/>
            <person name="Pereira M."/>
            <person name="Perotto S."/>
            <person name="Peter M."/>
            <person name="Riley R."/>
            <person name="Sitrit Y."/>
            <person name="Stielow B."/>
            <person name="Szollosi G."/>
            <person name="Zifcakova L."/>
            <person name="Stursova M."/>
            <person name="Spatafora J.W."/>
            <person name="Tedersoo L."/>
            <person name="Vaario L.-M."/>
            <person name="Yamada A."/>
            <person name="Yan M."/>
            <person name="Wang P."/>
            <person name="Xu J."/>
            <person name="Bruns T."/>
            <person name="Baldrian P."/>
            <person name="Vilgalys R."/>
            <person name="Henrissat B."/>
            <person name="Grigoriev I.V."/>
            <person name="Hibbett D."/>
            <person name="Nagy L.G."/>
            <person name="Martin F.M."/>
        </authorList>
    </citation>
    <scope>NUCLEOTIDE SEQUENCE</scope>
    <source>
        <strain evidence="3">BED1</strain>
    </source>
</reference>
<dbReference type="InterPro" id="IPR013565">
    <property type="entry name" value="Fas1/AflB-like_central"/>
</dbReference>
<keyword evidence="4" id="KW-1185">Reference proteome</keyword>
<dbReference type="EMBL" id="WHUW01000011">
    <property type="protein sequence ID" value="KAF8440943.1"/>
    <property type="molecule type" value="Genomic_DNA"/>
</dbReference>
<accession>A0AAD4GEV7</accession>
<dbReference type="GO" id="GO:0004318">
    <property type="term" value="F:enoyl-[acyl-carrier-protein] reductase (NADH) activity"/>
    <property type="evidence" value="ECO:0007669"/>
    <property type="project" value="InterPro"/>
</dbReference>
<keyword evidence="1" id="KW-0808">Transferase</keyword>
<dbReference type="AlphaFoldDB" id="A0AAD4GEV7"/>
<dbReference type="PANTHER" id="PTHR10982:SF21">
    <property type="entry name" value="FATTY ACID SYNTHASE SUBUNIT BETA"/>
    <property type="match status" value="1"/>
</dbReference>
<evidence type="ECO:0000313" key="4">
    <source>
        <dbReference type="Proteomes" id="UP001194468"/>
    </source>
</evidence>
<organism evidence="3 4">
    <name type="scientific">Boletus edulis BED1</name>
    <dbReference type="NCBI Taxonomy" id="1328754"/>
    <lineage>
        <taxon>Eukaryota</taxon>
        <taxon>Fungi</taxon>
        <taxon>Dikarya</taxon>
        <taxon>Basidiomycota</taxon>
        <taxon>Agaricomycotina</taxon>
        <taxon>Agaricomycetes</taxon>
        <taxon>Agaricomycetidae</taxon>
        <taxon>Boletales</taxon>
        <taxon>Boletineae</taxon>
        <taxon>Boletaceae</taxon>
        <taxon>Boletoideae</taxon>
        <taxon>Boletus</taxon>
    </lineage>
</organism>
<sequence length="221" mass="24876">MPFDDSLVFTGRVMVAEAHTGSSIQDLIVAAADVDDKEWETTYIKPTGGVLTIHSELGEHIHKIAPHAIKLWKEFDNTVFNLLKKKHATCCWIDLSLRNLTGDWLRCVEEHFAGVDGRPKLSNLQSFTEPDRSSAFIDVFLMKYSDITHQLLAAEDHAYFLTISQCPRQKPVPFIPIFDANCKAQPKKDGPRRTLKLLCSTKIPNVCTFCKALLQIFSSEG</sequence>
<dbReference type="Proteomes" id="UP001194468">
    <property type="component" value="Unassembled WGS sequence"/>
</dbReference>
<dbReference type="Pfam" id="PF08354">
    <property type="entry name" value="Fas1-AflB-like_hel"/>
    <property type="match status" value="2"/>
</dbReference>
<gene>
    <name evidence="3" type="ORF">L210DRAFT_3645192</name>
</gene>
<evidence type="ECO:0000313" key="3">
    <source>
        <dbReference type="EMBL" id="KAF8440943.1"/>
    </source>
</evidence>
<protein>
    <recommendedName>
        <fullName evidence="2">Fatty acid synthase beta subunit AflB /Fas1-like central domain-containing protein</fullName>
    </recommendedName>
</protein>
<evidence type="ECO:0000256" key="1">
    <source>
        <dbReference type="ARBA" id="ARBA00022679"/>
    </source>
</evidence>
<evidence type="ECO:0000259" key="2">
    <source>
        <dbReference type="Pfam" id="PF08354"/>
    </source>
</evidence>
<dbReference type="GO" id="GO:0016740">
    <property type="term" value="F:transferase activity"/>
    <property type="evidence" value="ECO:0007669"/>
    <property type="project" value="UniProtKB-KW"/>
</dbReference>